<reference evidence="2 3" key="1">
    <citation type="submission" date="2016-10" db="EMBL/GenBank/DDBJ databases">
        <title>Draft genome sequences of four alkaliphilic bacteria belonging to the Anaerobacillus genus.</title>
        <authorList>
            <person name="Bassil N.M."/>
            <person name="Lloyd J.R."/>
        </authorList>
    </citation>
    <scope>NUCLEOTIDE SEQUENCE [LARGE SCALE GENOMIC DNA]</scope>
    <source>
        <strain evidence="2 3">DSM 18345</strain>
    </source>
</reference>
<dbReference type="SUPFAM" id="SSF51556">
    <property type="entry name" value="Metallo-dependent hydrolases"/>
    <property type="match status" value="1"/>
</dbReference>
<feature type="domain" description="Amidohydrolase 3" evidence="1">
    <location>
        <begin position="50"/>
        <end position="530"/>
    </location>
</feature>
<dbReference type="SUPFAM" id="SSF51338">
    <property type="entry name" value="Composite domain of metallo-dependent hydrolases"/>
    <property type="match status" value="1"/>
</dbReference>
<dbReference type="InterPro" id="IPR033932">
    <property type="entry name" value="YtcJ-like"/>
</dbReference>
<accession>A0A1S2LIT5</accession>
<dbReference type="Gene3D" id="2.30.40.10">
    <property type="entry name" value="Urease, subunit C, domain 1"/>
    <property type="match status" value="1"/>
</dbReference>
<dbReference type="Gene3D" id="3.10.310.70">
    <property type="match status" value="1"/>
</dbReference>
<sequence>MGTLWHGGTIYTLQNPTHTVEALFVENGIICDLGKVSEVRERYQKNITSEINLEGSFLYPGFVDSHLHMVGHGEKLIRLDLSNMSSIEEILLHIERRVKTIEKGEWIIAEGWNENNFEKQAIIHRRQLDNISTEHPIMLTRVCRHAIVVNSYALKLAGIDESTENPEGGVIVKDDKGIPTGYLLDQAQELVKSIMPLVSNSYLTKALSHSIDDLLKKGYVGGHTEDLNYYNGFEHTFQTFLNIIDGVKMKFRTNMLVHHEVVDDMHMLGYHFGDVSPFIQLGAMKIFADGSIGGRTALLKEPYSDEPLENGVAIQTLEDLRELVQKARIYEMPVAIHAIGDLALEYALDAISTYPCKEGLRDRIIHAQVVNEQLIEKLKKLPVVLDIQPRFVASDFPWVIERLGEKRIKYAYVWKTFLKEKIMCAGGSDAPIEPIDPLLGIHAAVTRRNPNEYHHIGYHPEEKLTPFEAIQLFTVGSAYAIGEEGFRGKIEKGYLADFTVFDKDLLNISGPDEIIDAKVLMTVVDNTVMYKRNEFKE</sequence>
<dbReference type="InterPro" id="IPR013108">
    <property type="entry name" value="Amidohydro_3"/>
</dbReference>
<proteinExistence type="predicted"/>
<dbReference type="PANTHER" id="PTHR22642:SF2">
    <property type="entry name" value="PROTEIN LONG AFTER FAR-RED 3"/>
    <property type="match status" value="1"/>
</dbReference>
<dbReference type="RefSeq" id="WP_071310107.1">
    <property type="nucleotide sequence ID" value="NZ_MLQR01000031.1"/>
</dbReference>
<evidence type="ECO:0000259" key="1">
    <source>
        <dbReference type="Pfam" id="PF07969"/>
    </source>
</evidence>
<dbReference type="Pfam" id="PF07969">
    <property type="entry name" value="Amidohydro_3"/>
    <property type="match status" value="1"/>
</dbReference>
<dbReference type="AlphaFoldDB" id="A0A1S2LIT5"/>
<dbReference type="OrthoDB" id="9767366at2"/>
<dbReference type="EMBL" id="MLQR01000031">
    <property type="protein sequence ID" value="OIJ12428.1"/>
    <property type="molecule type" value="Genomic_DNA"/>
</dbReference>
<dbReference type="Proteomes" id="UP000179524">
    <property type="component" value="Unassembled WGS sequence"/>
</dbReference>
<dbReference type="Gene3D" id="3.20.20.140">
    <property type="entry name" value="Metal-dependent hydrolases"/>
    <property type="match status" value="1"/>
</dbReference>
<dbReference type="GO" id="GO:0016810">
    <property type="term" value="F:hydrolase activity, acting on carbon-nitrogen (but not peptide) bonds"/>
    <property type="evidence" value="ECO:0007669"/>
    <property type="project" value="InterPro"/>
</dbReference>
<evidence type="ECO:0000313" key="2">
    <source>
        <dbReference type="EMBL" id="OIJ12428.1"/>
    </source>
</evidence>
<dbReference type="InterPro" id="IPR032466">
    <property type="entry name" value="Metal_Hydrolase"/>
</dbReference>
<evidence type="ECO:0000313" key="3">
    <source>
        <dbReference type="Proteomes" id="UP000179524"/>
    </source>
</evidence>
<keyword evidence="2" id="KW-0378">Hydrolase</keyword>
<protein>
    <submittedName>
        <fullName evidence="2">Amidohydrolase</fullName>
    </submittedName>
</protein>
<dbReference type="InterPro" id="IPR011059">
    <property type="entry name" value="Metal-dep_hydrolase_composite"/>
</dbReference>
<dbReference type="PANTHER" id="PTHR22642">
    <property type="entry name" value="IMIDAZOLONEPROPIONASE"/>
    <property type="match status" value="1"/>
</dbReference>
<name>A0A1S2LIT5_9BACI</name>
<keyword evidence="3" id="KW-1185">Reference proteome</keyword>
<organism evidence="2 3">
    <name type="scientific">Anaerobacillus alkalilacustris</name>
    <dbReference type="NCBI Taxonomy" id="393763"/>
    <lineage>
        <taxon>Bacteria</taxon>
        <taxon>Bacillati</taxon>
        <taxon>Bacillota</taxon>
        <taxon>Bacilli</taxon>
        <taxon>Bacillales</taxon>
        <taxon>Bacillaceae</taxon>
        <taxon>Anaerobacillus</taxon>
    </lineage>
</organism>
<comment type="caution">
    <text evidence="2">The sequence shown here is derived from an EMBL/GenBank/DDBJ whole genome shotgun (WGS) entry which is preliminary data.</text>
</comment>
<gene>
    <name evidence="2" type="ORF">BKP37_13385</name>
</gene>
<dbReference type="CDD" id="cd01300">
    <property type="entry name" value="YtcJ_like"/>
    <property type="match status" value="1"/>
</dbReference>